<comment type="caution">
    <text evidence="2">The sequence shown here is derived from an EMBL/GenBank/DDBJ whole genome shotgun (WGS) entry which is preliminary data.</text>
</comment>
<evidence type="ECO:0000313" key="2">
    <source>
        <dbReference type="EMBL" id="RDB66245.1"/>
    </source>
</evidence>
<dbReference type="Proteomes" id="UP000254000">
    <property type="component" value="Unassembled WGS sequence"/>
</dbReference>
<gene>
    <name evidence="2" type="ORF">C1877_03365</name>
</gene>
<dbReference type="SMART" id="SM01264">
    <property type="entry name" value="M16C_associated"/>
    <property type="match status" value="1"/>
</dbReference>
<reference evidence="2 3" key="1">
    <citation type="journal article" date="2018" name="Elife">
        <title>Discovery and characterization of a prevalent human gut bacterial enzyme sufficient for the inactivation of a family of plant toxins.</title>
        <authorList>
            <person name="Koppel N."/>
            <person name="Bisanz J.E."/>
            <person name="Pandelia M.E."/>
            <person name="Turnbaugh P.J."/>
            <person name="Balskus E.P."/>
        </authorList>
    </citation>
    <scope>NUCLEOTIDE SEQUENCE [LARGE SCALE GENOMIC DNA]</scope>
    <source>
        <strain evidence="2 3">3C</strain>
    </source>
</reference>
<dbReference type="InterPro" id="IPR011249">
    <property type="entry name" value="Metalloenz_LuxS/M16"/>
</dbReference>
<dbReference type="Gene3D" id="3.30.830.10">
    <property type="entry name" value="Metalloenzyme, LuxS/M16 peptidase-like"/>
    <property type="match status" value="4"/>
</dbReference>
<evidence type="ECO:0000259" key="1">
    <source>
        <dbReference type="SMART" id="SM01264"/>
    </source>
</evidence>
<proteinExistence type="predicted"/>
<dbReference type="RefSeq" id="WP_114568374.1">
    <property type="nucleotide sequence ID" value="NZ_CABMMS010000002.1"/>
</dbReference>
<dbReference type="InterPro" id="IPR013578">
    <property type="entry name" value="Peptidase_M16C_assoc"/>
</dbReference>
<dbReference type="GO" id="GO:0016485">
    <property type="term" value="P:protein processing"/>
    <property type="evidence" value="ECO:0007669"/>
    <property type="project" value="TreeGrafter"/>
</dbReference>
<dbReference type="AlphaFoldDB" id="A0A369M6Y8"/>
<dbReference type="GO" id="GO:0004222">
    <property type="term" value="F:metalloendopeptidase activity"/>
    <property type="evidence" value="ECO:0007669"/>
    <property type="project" value="TreeGrafter"/>
</dbReference>
<protein>
    <submittedName>
        <fullName evidence="2">Peptidase M16</fullName>
    </submittedName>
</protein>
<dbReference type="SUPFAM" id="SSF63411">
    <property type="entry name" value="LuxS/MPP-like metallohydrolase"/>
    <property type="match status" value="4"/>
</dbReference>
<sequence length="1000" mass="108739">MELSPNDQLHGFTVLTREELPEIDGTAYVLSHRKSGARLLYLANDDANKAFSIAFKTPPADDTGVFHILEHSVLCGSDKFPVKEPFVDLLKSSMQTFLNAMTFPDKTLYPVASTNDQDLLNLADVYLDAVLHPAIYHKRAIFEQEGWHYELAADAEADEGDSIAGDVVAATEAEDGQAELVLNGVVYNEMKGALSDANSVLYDELQAALFPDTAYRFESGGTPRAIPDLTYEQFLDEHARHYRLDNSYLTLYGNVDLDRMLAFLDREYLSPVADEEAARAAARTEAGKPPLEPHALEAQAPVVAAHVVRDMDTAPENACAGLGYVIGDADERTRLVAVDILLDALMGSNEAPAKRALLDAGLADDVQAFVADGMLQPFAVVQLRGSKPGAAERFRAAFEDALRAAAEQGIDRTLVEASLSRAEFVMRERDFGMADGVALSMTALSGWLYDDEMATTYLRYEDDFALLRRELGTGYFERLMIDVFLESDHWALAEVRPLEGDGDAYESERLRAAEAAMGPEDFARVADEEAELRRLQTEPDSPEALATLPRLSVADIGPAPVEPAYGLAGGTPVPCVRHDIPTRGIAYAYRYFDLGRARFEELPYVAVLALVLGKLGTARHTAAEIDTLVNGRLGSLSFFADIYEGDDGARDLAPKLVVGASALSENVEAACELPLEIMLETDFSDAGKIKDVLQQRRIGMEQGFAAAGHAAAMARAASYYLPAGVVREQLSGVDFYRFLKDLLAHYDERSDELAARLSELAGRLFVDDGCTVGFTGSDDDFERFWKAGAVTGRAGSSEHLLAVPAPVVRNEAFIVPTDVCYAAQGFDRRADGAPYTGAWQVAARALSYDFLWNEVRVKGGAYGAGFGATRTGNLRFYSYRDPHLDETLARFAASAAWLEAFDPKPEAMEGYVVSTVAGFDAPLKARALARRQDGDYFGGRTPEARLETRAEMTAADAQAVRALAAPLAAAVAHDAVCTFGSKDIIEAARTPFEVVDLLNE</sequence>
<dbReference type="GeneID" id="78358752"/>
<dbReference type="PANTHER" id="PTHR43016">
    <property type="entry name" value="PRESEQUENCE PROTEASE"/>
    <property type="match status" value="1"/>
</dbReference>
<dbReference type="EMBL" id="PPTS01000002">
    <property type="protein sequence ID" value="RDB66245.1"/>
    <property type="molecule type" value="Genomic_DNA"/>
</dbReference>
<evidence type="ECO:0000313" key="3">
    <source>
        <dbReference type="Proteomes" id="UP000254000"/>
    </source>
</evidence>
<dbReference type="InterPro" id="IPR007863">
    <property type="entry name" value="Peptidase_M16_C"/>
</dbReference>
<name>A0A369M6Y8_9ACTN</name>
<dbReference type="Pfam" id="PF08367">
    <property type="entry name" value="M16C_assoc"/>
    <property type="match status" value="1"/>
</dbReference>
<organism evidence="2 3">
    <name type="scientific">Gordonibacter pamelaeae</name>
    <dbReference type="NCBI Taxonomy" id="471189"/>
    <lineage>
        <taxon>Bacteria</taxon>
        <taxon>Bacillati</taxon>
        <taxon>Actinomycetota</taxon>
        <taxon>Coriobacteriia</taxon>
        <taxon>Eggerthellales</taxon>
        <taxon>Eggerthellaceae</taxon>
        <taxon>Gordonibacter</taxon>
    </lineage>
</organism>
<dbReference type="OrthoDB" id="9762027at2"/>
<dbReference type="PANTHER" id="PTHR43016:SF13">
    <property type="entry name" value="PRESEQUENCE PROTEASE, MITOCHONDRIAL"/>
    <property type="match status" value="1"/>
</dbReference>
<accession>A0A369M6Y8</accession>
<dbReference type="InterPro" id="IPR055130">
    <property type="entry name" value="PreP_C"/>
</dbReference>
<dbReference type="GO" id="GO:0046872">
    <property type="term" value="F:metal ion binding"/>
    <property type="evidence" value="ECO:0007669"/>
    <property type="project" value="InterPro"/>
</dbReference>
<feature type="domain" description="Peptidase M16C associated" evidence="1">
    <location>
        <begin position="498"/>
        <end position="742"/>
    </location>
</feature>
<dbReference type="Pfam" id="PF22516">
    <property type="entry name" value="PreP_C"/>
    <property type="match status" value="1"/>
</dbReference>
<dbReference type="Pfam" id="PF05193">
    <property type="entry name" value="Peptidase_M16_C"/>
    <property type="match status" value="1"/>
</dbReference>
<dbReference type="FunFam" id="3.30.830.10:FF:000011">
    <property type="entry name" value="Presequence protease, mitochondrial"/>
    <property type="match status" value="1"/>
</dbReference>
<keyword evidence="3" id="KW-1185">Reference proteome</keyword>